<name>A0A382C9L2_9ZZZZ</name>
<protein>
    <recommendedName>
        <fullName evidence="2">Ribosomal subunit interface protein</fullName>
    </recommendedName>
</protein>
<proteinExistence type="predicted"/>
<evidence type="ECO:0000313" key="1">
    <source>
        <dbReference type="EMBL" id="SVB22529.1"/>
    </source>
</evidence>
<evidence type="ECO:0008006" key="2">
    <source>
        <dbReference type="Google" id="ProtNLM"/>
    </source>
</evidence>
<dbReference type="InterPro" id="IPR036567">
    <property type="entry name" value="RHF-like"/>
</dbReference>
<organism evidence="1">
    <name type="scientific">marine metagenome</name>
    <dbReference type="NCBI Taxonomy" id="408172"/>
    <lineage>
        <taxon>unclassified sequences</taxon>
        <taxon>metagenomes</taxon>
        <taxon>ecological metagenomes</taxon>
    </lineage>
</organism>
<accession>A0A382C9L2</accession>
<reference evidence="1" key="1">
    <citation type="submission" date="2018-05" db="EMBL/GenBank/DDBJ databases">
        <authorList>
            <person name="Lanie J.A."/>
            <person name="Ng W.-L."/>
            <person name="Kazmierczak K.M."/>
            <person name="Andrzejewski T.M."/>
            <person name="Davidsen T.M."/>
            <person name="Wayne K.J."/>
            <person name="Tettelin H."/>
            <person name="Glass J.I."/>
            <person name="Rusch D."/>
            <person name="Podicherti R."/>
            <person name="Tsui H.-C.T."/>
            <person name="Winkler M.E."/>
        </authorList>
    </citation>
    <scope>NUCLEOTIDE SEQUENCE</scope>
</reference>
<gene>
    <name evidence="1" type="ORF">METZ01_LOCUS175383</name>
</gene>
<sequence>MSLHLTFNNMRQSEAVLDHVHQMFNELIKITDNKYPFHVRLNKEEDEKYHVGINCNFQSKQLVSNVDDANLYKALGKSIESIKNQVLKKSHKLRKPVR</sequence>
<dbReference type="EMBL" id="UINC01033359">
    <property type="protein sequence ID" value="SVB22529.1"/>
    <property type="molecule type" value="Genomic_DNA"/>
</dbReference>
<dbReference type="AlphaFoldDB" id="A0A382C9L2"/>
<dbReference type="InterPro" id="IPR003489">
    <property type="entry name" value="RHF/RaiA"/>
</dbReference>
<dbReference type="Pfam" id="PF02482">
    <property type="entry name" value="Ribosomal_S30AE"/>
    <property type="match status" value="1"/>
</dbReference>
<dbReference type="SUPFAM" id="SSF69754">
    <property type="entry name" value="Ribosome binding protein Y (YfiA homologue)"/>
    <property type="match status" value="1"/>
</dbReference>
<dbReference type="Gene3D" id="3.30.160.100">
    <property type="entry name" value="Ribosome hibernation promotion factor-like"/>
    <property type="match status" value="1"/>
</dbReference>